<dbReference type="GO" id="GO:0004413">
    <property type="term" value="F:homoserine kinase activity"/>
    <property type="evidence" value="ECO:0007669"/>
    <property type="project" value="TreeGrafter"/>
</dbReference>
<gene>
    <name evidence="3" type="ORF">GXP67_02215</name>
</gene>
<evidence type="ECO:0000313" key="3">
    <source>
        <dbReference type="EMBL" id="QHT65561.1"/>
    </source>
</evidence>
<evidence type="ECO:0000313" key="4">
    <source>
        <dbReference type="Proteomes" id="UP000480178"/>
    </source>
</evidence>
<dbReference type="InterPro" id="IPR011009">
    <property type="entry name" value="Kinase-like_dom_sf"/>
</dbReference>
<dbReference type="RefSeq" id="WP_162441643.1">
    <property type="nucleotide sequence ID" value="NZ_CP048222.1"/>
</dbReference>
<sequence>MHTSPVLTLPVSYSVISSQALQQELLAFYPHSGQVKVLFLYQGMHDTYLVQDTSVTYVLRIYRAGWKTFEQVEAELQVLLFLHAQGLSVSFPIADKQGIFIHRIISPEGERLAVLFSYAAGEKLSSLSPREASLFGSYMAQMHQITQGEHVSHLQRNYSVTSILDGTRQAIQTILPTYLDVYRKLEQIFEILTRQLTPIVRKELKTGICHGDPHYENIFIEPGTDKVTMFDFDFSGNGFLLYDIGSFCFYERHQKNNITSFLESYSQLLPLTSLELELVPYFTLLMRLFHLGARSKNADGIKTPLWFPDEIVAKICEIEREAQRLHIVK</sequence>
<dbReference type="KEGG" id="rhoz:GXP67_02215"/>
<dbReference type="PANTHER" id="PTHR21064:SF6">
    <property type="entry name" value="AMINOGLYCOSIDE PHOSPHOTRANSFERASE DOMAIN-CONTAINING PROTEIN"/>
    <property type="match status" value="1"/>
</dbReference>
<dbReference type="Gene3D" id="3.90.1200.10">
    <property type="match status" value="1"/>
</dbReference>
<evidence type="ECO:0000259" key="2">
    <source>
        <dbReference type="Pfam" id="PF01636"/>
    </source>
</evidence>
<protein>
    <submittedName>
        <fullName evidence="3">Phosphotransferase</fullName>
    </submittedName>
</protein>
<organism evidence="3 4">
    <name type="scientific">Rhodocytophaga rosea</name>
    <dbReference type="NCBI Taxonomy" id="2704465"/>
    <lineage>
        <taxon>Bacteria</taxon>
        <taxon>Pseudomonadati</taxon>
        <taxon>Bacteroidota</taxon>
        <taxon>Cytophagia</taxon>
        <taxon>Cytophagales</taxon>
        <taxon>Rhodocytophagaceae</taxon>
        <taxon>Rhodocytophaga</taxon>
    </lineage>
</organism>
<feature type="domain" description="Aminoglycoside phosphotransferase" evidence="2">
    <location>
        <begin position="46"/>
        <end position="252"/>
    </location>
</feature>
<dbReference type="Pfam" id="PF01636">
    <property type="entry name" value="APH"/>
    <property type="match status" value="1"/>
</dbReference>
<dbReference type="InterPro" id="IPR002575">
    <property type="entry name" value="Aminoglycoside_PTrfase"/>
</dbReference>
<dbReference type="EMBL" id="CP048222">
    <property type="protein sequence ID" value="QHT65561.1"/>
    <property type="molecule type" value="Genomic_DNA"/>
</dbReference>
<keyword evidence="4" id="KW-1185">Reference proteome</keyword>
<accession>A0A6C0GC82</accession>
<evidence type="ECO:0000256" key="1">
    <source>
        <dbReference type="ARBA" id="ARBA00038240"/>
    </source>
</evidence>
<dbReference type="PANTHER" id="PTHR21064">
    <property type="entry name" value="AMINOGLYCOSIDE PHOSPHOTRANSFERASE DOMAIN-CONTAINING PROTEIN-RELATED"/>
    <property type="match status" value="1"/>
</dbReference>
<dbReference type="SUPFAM" id="SSF56112">
    <property type="entry name" value="Protein kinase-like (PK-like)"/>
    <property type="match status" value="1"/>
</dbReference>
<keyword evidence="3" id="KW-0808">Transferase</keyword>
<dbReference type="InterPro" id="IPR050249">
    <property type="entry name" value="Pseudomonas-type_ThrB"/>
</dbReference>
<dbReference type="GO" id="GO:0009088">
    <property type="term" value="P:threonine biosynthetic process"/>
    <property type="evidence" value="ECO:0007669"/>
    <property type="project" value="TreeGrafter"/>
</dbReference>
<comment type="similarity">
    <text evidence="1">Belongs to the pseudomonas-type ThrB family.</text>
</comment>
<dbReference type="AlphaFoldDB" id="A0A6C0GC82"/>
<name>A0A6C0GC82_9BACT</name>
<dbReference type="Gene3D" id="3.30.200.20">
    <property type="entry name" value="Phosphorylase Kinase, domain 1"/>
    <property type="match status" value="1"/>
</dbReference>
<proteinExistence type="inferred from homology"/>
<dbReference type="Proteomes" id="UP000480178">
    <property type="component" value="Chromosome"/>
</dbReference>
<reference evidence="3 4" key="1">
    <citation type="submission" date="2020-01" db="EMBL/GenBank/DDBJ databases">
        <authorList>
            <person name="Kim M.K."/>
        </authorList>
    </citation>
    <scope>NUCLEOTIDE SEQUENCE [LARGE SCALE GENOMIC DNA]</scope>
    <source>
        <strain evidence="3 4">172606-1</strain>
    </source>
</reference>